<evidence type="ECO:0000256" key="14">
    <source>
        <dbReference type="ARBA" id="ARBA00023242"/>
    </source>
</evidence>
<feature type="compositionally biased region" description="Basic and acidic residues" evidence="17">
    <location>
        <begin position="740"/>
        <end position="753"/>
    </location>
</feature>
<dbReference type="PANTHER" id="PTHR45797:SF3">
    <property type="entry name" value="TRANSCRIPTIONAL REGULATOR ATRX HOMOLOG"/>
    <property type="match status" value="1"/>
</dbReference>
<feature type="compositionally biased region" description="Acidic residues" evidence="17">
    <location>
        <begin position="1929"/>
        <end position="1945"/>
    </location>
</feature>
<dbReference type="PROSITE" id="PS51192">
    <property type="entry name" value="HELICASE_ATP_BIND_1"/>
    <property type="match status" value="1"/>
</dbReference>
<feature type="compositionally biased region" description="Polar residues" evidence="17">
    <location>
        <begin position="327"/>
        <end position="341"/>
    </location>
</feature>
<feature type="region of interest" description="Disordered" evidence="17">
    <location>
        <begin position="635"/>
        <end position="815"/>
    </location>
</feature>
<evidence type="ECO:0000256" key="13">
    <source>
        <dbReference type="ARBA" id="ARBA00023125"/>
    </source>
</evidence>
<dbReference type="STRING" id="456900.A0A151IP56"/>
<feature type="compositionally biased region" description="Basic and acidic residues" evidence="17">
    <location>
        <begin position="783"/>
        <end position="796"/>
    </location>
</feature>
<feature type="domain" description="PHD-type" evidence="20">
    <location>
        <begin position="130"/>
        <end position="260"/>
    </location>
</feature>
<dbReference type="InterPro" id="IPR000330">
    <property type="entry name" value="SNF2_N"/>
</dbReference>
<keyword evidence="12" id="KW-0779">Telomere</keyword>
<dbReference type="SMART" id="SM00487">
    <property type="entry name" value="DEXDc"/>
    <property type="match status" value="1"/>
</dbReference>
<feature type="compositionally biased region" description="Polar residues" evidence="17">
    <location>
        <begin position="1107"/>
        <end position="1117"/>
    </location>
</feature>
<evidence type="ECO:0000256" key="5">
    <source>
        <dbReference type="ARBA" id="ARBA00022723"/>
    </source>
</evidence>
<feature type="compositionally biased region" description="Basic and acidic residues" evidence="17">
    <location>
        <begin position="463"/>
        <end position="483"/>
    </location>
</feature>
<protein>
    <recommendedName>
        <fullName evidence="15">ATP-dependent helicase ATRX</fullName>
    </recommendedName>
</protein>
<feature type="compositionally biased region" description="Low complexity" evidence="17">
    <location>
        <begin position="1420"/>
        <end position="1434"/>
    </location>
</feature>
<keyword evidence="4" id="KW-0158">Chromosome</keyword>
<evidence type="ECO:0000256" key="7">
    <source>
        <dbReference type="ARBA" id="ARBA00022771"/>
    </source>
</evidence>
<evidence type="ECO:0000256" key="12">
    <source>
        <dbReference type="ARBA" id="ARBA00022895"/>
    </source>
</evidence>
<dbReference type="EMBL" id="KQ976892">
    <property type="protein sequence ID" value="KYN07246.1"/>
    <property type="molecule type" value="Genomic_DNA"/>
</dbReference>
<dbReference type="InterPro" id="IPR014001">
    <property type="entry name" value="Helicase_ATP-bd"/>
</dbReference>
<dbReference type="GO" id="GO:0003677">
    <property type="term" value="F:DNA binding"/>
    <property type="evidence" value="ECO:0007669"/>
    <property type="project" value="UniProtKB-KW"/>
</dbReference>
<dbReference type="GO" id="GO:0005634">
    <property type="term" value="C:nucleus"/>
    <property type="evidence" value="ECO:0007669"/>
    <property type="project" value="UniProtKB-SubCell"/>
</dbReference>
<dbReference type="GO" id="GO:0016887">
    <property type="term" value="F:ATP hydrolysis activity"/>
    <property type="evidence" value="ECO:0007669"/>
    <property type="project" value="InterPro"/>
</dbReference>
<feature type="compositionally biased region" description="Basic and acidic residues" evidence="17">
    <location>
        <begin position="671"/>
        <end position="687"/>
    </location>
</feature>
<feature type="coiled-coil region" evidence="16">
    <location>
        <begin position="38"/>
        <end position="71"/>
    </location>
</feature>
<keyword evidence="6" id="KW-0547">Nucleotide-binding</keyword>
<feature type="region of interest" description="Disordered" evidence="17">
    <location>
        <begin position="2435"/>
        <end position="2480"/>
    </location>
</feature>
<dbReference type="InterPro" id="IPR025766">
    <property type="entry name" value="ADD"/>
</dbReference>
<feature type="compositionally biased region" description="Basic and acidic residues" evidence="17">
    <location>
        <begin position="1404"/>
        <end position="1416"/>
    </location>
</feature>
<evidence type="ECO:0000313" key="22">
    <source>
        <dbReference type="Proteomes" id="UP000078542"/>
    </source>
</evidence>
<evidence type="ECO:0000259" key="18">
    <source>
        <dbReference type="PROSITE" id="PS51192"/>
    </source>
</evidence>
<keyword evidence="5" id="KW-0479">Metal-binding</keyword>
<dbReference type="Proteomes" id="UP000078542">
    <property type="component" value="Unassembled WGS sequence"/>
</dbReference>
<dbReference type="GO" id="GO:0004386">
    <property type="term" value="F:helicase activity"/>
    <property type="evidence" value="ECO:0007669"/>
    <property type="project" value="UniProtKB-KW"/>
</dbReference>
<evidence type="ECO:0000256" key="3">
    <source>
        <dbReference type="ARBA" id="ARBA00007025"/>
    </source>
</evidence>
<keyword evidence="7" id="KW-0863">Zinc-finger</keyword>
<feature type="compositionally biased region" description="Basic residues" evidence="17">
    <location>
        <begin position="1439"/>
        <end position="1453"/>
    </location>
</feature>
<evidence type="ECO:0000256" key="17">
    <source>
        <dbReference type="SAM" id="MobiDB-lite"/>
    </source>
</evidence>
<feature type="domain" description="Helicase C-terminal" evidence="19">
    <location>
        <begin position="2012"/>
        <end position="2198"/>
    </location>
</feature>
<dbReference type="GO" id="GO:0000781">
    <property type="term" value="C:chromosome, telomeric region"/>
    <property type="evidence" value="ECO:0007669"/>
    <property type="project" value="UniProtKB-SubCell"/>
</dbReference>
<feature type="region of interest" description="Disordered" evidence="17">
    <location>
        <begin position="1096"/>
        <end position="1145"/>
    </location>
</feature>
<organism evidence="21 22">
    <name type="scientific">Cyphomyrmex costatus</name>
    <dbReference type="NCBI Taxonomy" id="456900"/>
    <lineage>
        <taxon>Eukaryota</taxon>
        <taxon>Metazoa</taxon>
        <taxon>Ecdysozoa</taxon>
        <taxon>Arthropoda</taxon>
        <taxon>Hexapoda</taxon>
        <taxon>Insecta</taxon>
        <taxon>Pterygota</taxon>
        <taxon>Neoptera</taxon>
        <taxon>Endopterygota</taxon>
        <taxon>Hymenoptera</taxon>
        <taxon>Apocrita</taxon>
        <taxon>Aculeata</taxon>
        <taxon>Formicoidea</taxon>
        <taxon>Formicidae</taxon>
        <taxon>Myrmicinae</taxon>
        <taxon>Cyphomyrmex</taxon>
    </lineage>
</organism>
<sequence>MDFSTLISVAQKNEVKKQQTIPCYQTKFTPLKKQSKQSKTLSDNIKKFLARKEEEERQKALEEKRKKDNLLALRDQKTQNRINKHLKVCKAANKSVIEDAIDSENTAITIAGPSQPDEDDYGYESQAASELYNQLMNKYNSLPPEKPLFSTSERTVKDIASTKICWNDLNNTQSRFDENSRSYCYICGKNKKNIYVCSKKNCFSAFCKGCIKRNVNLSLLDAAKDDWECFTCDPKPIWNLRAICAAVMDSVPKKGNKKRSNKIEKRILPYEMQRIDKTRNIQKNLKTFCDKEDDESSEKLFVSARFTQKHHRTNNVSLQKRRIVDPTDSSSEDSFYTNENLSSSSKRNKQNKNESDRKVKSVRNVYSLRKVSRSVVKGENILKNNKIFSDSNNDSSDTSSNKTKKHTIKHNRSEKILKPKTNNCSSDSENDENDTNITLSVSKRTSKDTRQQNKKMNNSYNARSRDKAKKYDSTSESEDEKHIKQYRRKRSETSQSISHINEERKRDKSSKQQLFNIQEDDSDNSSSKEFKTIKLHKVKHKYSMRQLADLDVDYTRTPKNFANDKSDKINEQSKQNFNDMEKIVTDCKEMCSNFQMYIESIERLHGKGDEEKLILRSIEKIDKLRMTLKEKSKSLTTSYQSWSRNRKKSTAKRLNKVSDNKIANSSEESSSEEHEKRIEDEDKHVFDNKQSGNKAVSECDSEEIFSTDETRSPEKIVSSAKTEKGINNNETNINDEDGMSIDKSKNNDKHNVEVQDDSPELNLKKKISMERSSKKQLFSECNKSNDKTKPLNKNESEIEDSPSRNSGSNMALENDRINQSIKNIINESSDMFDTSLEDAEKSTAEIETNCSKEELLQTFKDNILNHHKNSLQSEVSNEKERIFLKKKDLSNQDNQENAISVIKEVNNDLTPSRKTNTDDNDSTPSRKTNTDDNDSVDDAETLAKKALLATDSDTLDNENYITNTAKSTKVLFTDDTNQIERKHELEDNDSDVNSVSTIVLPTYTKDANINSEKTVDTETEIEANGKSDDQPDRKSHKEISSSKDENDRANKAAKISLLESNSDDSTLLSLESEKFTNKKSESDSSKKNAEAKLSLLASSSENSNSEPTSSEMTNVSKNIKRNRELESDEEHFVTRSKKKRFKLDENHHYKNNKKLRMSCKVYLVRLSTEILKRHSDTLKKSRERLERKELESLLNLDKLEKSSKKNTKKDSDSLTDNDSSSKVLKNSNKKKKTKEKSLMDYLDKIENEDAIETASVDMNFDTEELVHQMNVDDVTISNEALISEADRIAKENLLNSSDSVDKEVDSDCSIKNDDIREKEENKKKKYREKSEDKTSKNDKKDKSDWRRDTILRTVFSDSDSDAEREKWEKKQEKIENKSKGNNSDSDDKAKLVKSKKKKRMSGRRIIDSDSDVKIMDVDSDSSSEISSVQNSSESDNTKKEKKKLKWIKRRKRSNSSDTDSSLAEKPKPKRKRIKKMASDSDSSDVEVINSQGSTPGQSGRKNIRKVLKDKQVAEDTKLAAKEEEERLKRIADRQALYNEMFEMRLAGEEKVDKLVLDFDTETKQELITVHKELVKHLKPHQAQGIKFMWDACFESLERVDTTSGSGCIIAHCMGLGKTLQVITLTHTLLTHDATKIKTVLVVCPLSTVLNWKNEYNTWLKDLDDIEVYELTKFKKNFERKYQLQRWQNTGGVMIIGYEMFRNLTGPNKNIRKSMKEIMLECLVDPGADLIVCDEGHLLKNEDTALSKCMRSVKTMRRIVLTGTPLQNNLIEYHCMVQFVKPNLLGTKKEFSNRFVNPITNGQCVDSTAFDVNLMKKRAHVLHKMLEGSVQRFDYSVLTPFLPPKQEYVIFVRLTDIQIKMYQYYLENFAKRQFGSGRSHLFADFQALQRIWTHPIVLRLNAEKIEKANEKKELSSDSAGSLKDFVVDGTTDEESTSSNDSSDDSDVQAIDDKKDEKEQTSVFKRKTRNNPIEEESTEQIKENPETESLTDWWLQFVQPEHFDDVRTSAKLLLLFEILKECEQIGDKVLVFSQSLYSLTLIEEFLRKIDDQTQNGASCDTLDNHTGSWSLGLDYFRLDGQTSPENRNMWCKIFNRPTNMRARLFLISTRAGGLGINLTAANRVIIFDASWNPSHDVQSIFRVYRFGQKKPCYVYRFLAAGTMEEKIYNRQVTKLSLSCRVIDEQQIERHYSNHNLNELYTFEGYDKEKPTLNLPKDRLLAEIFLKFKDVVENYHEHDSLLENKAEEELDEEERKQAWLEYEEEKKGKPVIHPMMNPIIVNQNNAFLQQLIMMRNSIQSNMLSQNVLNEYENLQQLIRKDYPNASPEQQKMITNRAFTEMYDYWEKQATLGNNQPVQLIQNPILPNFQQRPQAPNFQQRPQIPATSNLHINQVSQLNQLLSGQSMNYMNSQHPAQLSDAQKGVVLPNLFIKQSISSNNNRSGIADQDVEIPTTSNTGTTRQSEMSSVQIAAQSSDNSKIQEE</sequence>
<feature type="region of interest" description="Disordered" evidence="17">
    <location>
        <begin position="386"/>
        <end position="511"/>
    </location>
</feature>
<accession>A0A151IP56</accession>
<proteinExistence type="inferred from homology"/>
<feature type="region of interest" description="Disordered" evidence="17">
    <location>
        <begin position="1357"/>
        <end position="1503"/>
    </location>
</feature>
<feature type="compositionally biased region" description="Basic residues" evidence="17">
    <location>
        <begin position="644"/>
        <end position="655"/>
    </location>
</feature>
<evidence type="ECO:0000313" key="21">
    <source>
        <dbReference type="EMBL" id="KYN07246.1"/>
    </source>
</evidence>
<keyword evidence="11" id="KW-0067">ATP-binding</keyword>
<feature type="region of interest" description="Disordered" evidence="17">
    <location>
        <begin position="903"/>
        <end position="937"/>
    </location>
</feature>
<dbReference type="SMART" id="SM00490">
    <property type="entry name" value="HELICc"/>
    <property type="match status" value="1"/>
</dbReference>
<feature type="compositionally biased region" description="Basic and acidic residues" evidence="17">
    <location>
        <begin position="1361"/>
        <end position="1378"/>
    </location>
</feature>
<dbReference type="Gene3D" id="3.40.50.300">
    <property type="entry name" value="P-loop containing nucleotide triphosphate hydrolases"/>
    <property type="match status" value="1"/>
</dbReference>
<dbReference type="Gene3D" id="3.40.50.10810">
    <property type="entry name" value="Tandem AAA-ATPase domain"/>
    <property type="match status" value="1"/>
</dbReference>
<keyword evidence="22" id="KW-1185">Reference proteome</keyword>
<feature type="region of interest" description="Disordered" evidence="17">
    <location>
        <begin position="1292"/>
        <end position="1343"/>
    </location>
</feature>
<keyword evidence="10" id="KW-0862">Zinc</keyword>
<feature type="compositionally biased region" description="Basic and acidic residues" evidence="17">
    <location>
        <begin position="1299"/>
        <end position="1343"/>
    </location>
</feature>
<feature type="region of interest" description="Disordered" evidence="17">
    <location>
        <begin position="1201"/>
        <end position="1238"/>
    </location>
</feature>
<evidence type="ECO:0000259" key="20">
    <source>
        <dbReference type="PROSITE" id="PS51533"/>
    </source>
</evidence>
<feature type="compositionally biased region" description="Low complexity" evidence="17">
    <location>
        <begin position="386"/>
        <end position="401"/>
    </location>
</feature>
<feature type="compositionally biased region" description="Basic and acidic residues" evidence="17">
    <location>
        <begin position="1949"/>
        <end position="1958"/>
    </location>
</feature>
<dbReference type="InterPro" id="IPR044574">
    <property type="entry name" value="ARIP4-like"/>
</dbReference>
<dbReference type="Pfam" id="PF00271">
    <property type="entry name" value="Helicase_C"/>
    <property type="match status" value="1"/>
</dbReference>
<reference evidence="21 22" key="1">
    <citation type="submission" date="2016-03" db="EMBL/GenBank/DDBJ databases">
        <title>Cyphomyrmex costatus WGS genome.</title>
        <authorList>
            <person name="Nygaard S."/>
            <person name="Hu H."/>
            <person name="Boomsma J."/>
            <person name="Zhang G."/>
        </authorList>
    </citation>
    <scope>NUCLEOTIDE SEQUENCE [LARGE SCALE GENOMIC DNA]</scope>
    <source>
        <strain evidence="21">MS0001</strain>
        <tissue evidence="21">Whole body</tissue>
    </source>
</reference>
<dbReference type="PROSITE" id="PS51533">
    <property type="entry name" value="ADD"/>
    <property type="match status" value="1"/>
</dbReference>
<keyword evidence="8" id="KW-0378">Hydrolase</keyword>
<evidence type="ECO:0000256" key="15">
    <source>
        <dbReference type="ARBA" id="ARBA00031106"/>
    </source>
</evidence>
<feature type="compositionally biased region" description="Polar residues" evidence="17">
    <location>
        <begin position="803"/>
        <end position="815"/>
    </location>
</feature>
<keyword evidence="16" id="KW-0175">Coiled coil</keyword>
<dbReference type="CDD" id="cd18793">
    <property type="entry name" value="SF2_C_SNF"/>
    <property type="match status" value="1"/>
</dbReference>
<evidence type="ECO:0000256" key="4">
    <source>
        <dbReference type="ARBA" id="ARBA00022454"/>
    </source>
</evidence>
<dbReference type="InterPro" id="IPR054552">
    <property type="entry name" value="SPT2_N"/>
</dbReference>
<dbReference type="PANTHER" id="PTHR45797">
    <property type="entry name" value="RAD54-LIKE"/>
    <property type="match status" value="1"/>
</dbReference>
<name>A0A151IP56_9HYME</name>
<feature type="compositionally biased region" description="Basic and acidic residues" evidence="17">
    <location>
        <begin position="1121"/>
        <end position="1133"/>
    </location>
</feature>
<dbReference type="InterPro" id="IPR001650">
    <property type="entry name" value="Helicase_C-like"/>
</dbReference>
<keyword evidence="14" id="KW-0539">Nucleus</keyword>
<dbReference type="GO" id="GO:0008270">
    <property type="term" value="F:zinc ion binding"/>
    <property type="evidence" value="ECO:0007669"/>
    <property type="project" value="UniProtKB-KW"/>
</dbReference>
<evidence type="ECO:0000256" key="6">
    <source>
        <dbReference type="ARBA" id="ARBA00022741"/>
    </source>
</evidence>
<feature type="domain" description="Helicase ATP-binding" evidence="18">
    <location>
        <begin position="1598"/>
        <end position="1782"/>
    </location>
</feature>
<feature type="compositionally biased region" description="Basic and acidic residues" evidence="17">
    <location>
        <begin position="1201"/>
        <end position="1212"/>
    </location>
</feature>
<comment type="similarity">
    <text evidence="3">Belongs to the SNF2/RAD54 helicase family.</text>
</comment>
<feature type="compositionally biased region" description="Polar residues" evidence="17">
    <location>
        <begin position="1488"/>
        <end position="1500"/>
    </location>
</feature>
<evidence type="ECO:0000256" key="2">
    <source>
        <dbReference type="ARBA" id="ARBA00004574"/>
    </source>
</evidence>
<feature type="compositionally biased region" description="Basic residues" evidence="17">
    <location>
        <begin position="1391"/>
        <end position="1402"/>
    </location>
</feature>
<feature type="compositionally biased region" description="Low complexity" evidence="17">
    <location>
        <begin position="1214"/>
        <end position="1226"/>
    </location>
</feature>
<dbReference type="Pfam" id="PF00176">
    <property type="entry name" value="SNF2-rel_dom"/>
    <property type="match status" value="1"/>
</dbReference>
<feature type="compositionally biased region" description="Basic and acidic residues" evidence="17">
    <location>
        <begin position="1023"/>
        <end position="1049"/>
    </location>
</feature>
<gene>
    <name evidence="21" type="ORF">ALC62_01804</name>
</gene>
<feature type="compositionally biased region" description="Low complexity" evidence="17">
    <location>
        <begin position="1096"/>
        <end position="1106"/>
    </location>
</feature>
<feature type="region of interest" description="Disordered" evidence="17">
    <location>
        <begin position="1009"/>
        <end position="1049"/>
    </location>
</feature>
<feature type="compositionally biased region" description="Basic and acidic residues" evidence="17">
    <location>
        <begin position="500"/>
        <end position="510"/>
    </location>
</feature>
<evidence type="ECO:0000256" key="11">
    <source>
        <dbReference type="ARBA" id="ARBA00022840"/>
    </source>
</evidence>
<evidence type="ECO:0000259" key="19">
    <source>
        <dbReference type="PROSITE" id="PS51194"/>
    </source>
</evidence>
<dbReference type="SUPFAM" id="SSF52540">
    <property type="entry name" value="P-loop containing nucleoside triphosphate hydrolases"/>
    <property type="match status" value="2"/>
</dbReference>
<evidence type="ECO:0000256" key="16">
    <source>
        <dbReference type="SAM" id="Coils"/>
    </source>
</evidence>
<dbReference type="InterPro" id="IPR027417">
    <property type="entry name" value="P-loop_NTPase"/>
</dbReference>
<keyword evidence="13" id="KW-0238">DNA-binding</keyword>
<evidence type="ECO:0000256" key="9">
    <source>
        <dbReference type="ARBA" id="ARBA00022806"/>
    </source>
</evidence>
<dbReference type="GO" id="GO:0005524">
    <property type="term" value="F:ATP binding"/>
    <property type="evidence" value="ECO:0007669"/>
    <property type="project" value="UniProtKB-KW"/>
</dbReference>
<evidence type="ECO:0000256" key="10">
    <source>
        <dbReference type="ARBA" id="ARBA00022833"/>
    </source>
</evidence>
<feature type="compositionally biased region" description="Polar residues" evidence="17">
    <location>
        <begin position="2449"/>
        <end position="2480"/>
    </location>
</feature>
<dbReference type="InterPro" id="IPR038718">
    <property type="entry name" value="SNF2-like_sf"/>
</dbReference>
<feature type="region of interest" description="Disordered" evidence="17">
    <location>
        <begin position="317"/>
        <end position="361"/>
    </location>
</feature>
<evidence type="ECO:0000256" key="1">
    <source>
        <dbReference type="ARBA" id="ARBA00004123"/>
    </source>
</evidence>
<comment type="subcellular location">
    <subcellularLocation>
        <location evidence="2">Chromosome</location>
        <location evidence="2">Telomere</location>
    </subcellularLocation>
    <subcellularLocation>
        <location evidence="1">Nucleus</location>
    </subcellularLocation>
</comment>
<dbReference type="Pfam" id="PF22878">
    <property type="entry name" value="SPT2_N"/>
    <property type="match status" value="1"/>
</dbReference>
<feature type="region of interest" description="Disordered" evidence="17">
    <location>
        <begin position="1928"/>
        <end position="1983"/>
    </location>
</feature>
<keyword evidence="9" id="KW-0347">Helicase</keyword>
<dbReference type="PROSITE" id="PS51194">
    <property type="entry name" value="HELICASE_CTER"/>
    <property type="match status" value="1"/>
</dbReference>
<dbReference type="InterPro" id="IPR049730">
    <property type="entry name" value="SNF2/RAD54-like_C"/>
</dbReference>
<evidence type="ECO:0000256" key="8">
    <source>
        <dbReference type="ARBA" id="ARBA00022801"/>
    </source>
</evidence>